<evidence type="ECO:0000256" key="1">
    <source>
        <dbReference type="SAM" id="SignalP"/>
    </source>
</evidence>
<dbReference type="RefSeq" id="WP_154789983.1">
    <property type="nucleotide sequence ID" value="NZ_WMBB01000010.1"/>
</dbReference>
<keyword evidence="1" id="KW-0732">Signal</keyword>
<sequence length="158" mass="16177">MNVRSVIGSAMAAVALTILGTGAASADSGVIEADNSDFLVGDTLYFNEFATQCAIHANGDVACDLGQGNKLWGLIPISDIVIDGSFLPAHPTFGLGGQHGNPNARQLWDVPRPPGNVYAGTQFDYAGATCLGGRPHGGGMTCTSHGHTFTVGTQTSIS</sequence>
<accession>A0A6I3L1E7</accession>
<name>A0A6I3L1E7_9NOCA</name>
<gene>
    <name evidence="2" type="ORF">GLP40_22725</name>
</gene>
<proteinExistence type="predicted"/>
<keyword evidence="3" id="KW-1185">Reference proteome</keyword>
<feature type="chain" id="PRO_5026268701" description="Secreted protein" evidence="1">
    <location>
        <begin position="27"/>
        <end position="158"/>
    </location>
</feature>
<evidence type="ECO:0000313" key="3">
    <source>
        <dbReference type="Proteomes" id="UP000432464"/>
    </source>
</evidence>
<feature type="signal peptide" evidence="1">
    <location>
        <begin position="1"/>
        <end position="26"/>
    </location>
</feature>
<dbReference type="AlphaFoldDB" id="A0A6I3L1E7"/>
<dbReference type="Proteomes" id="UP000432464">
    <property type="component" value="Unassembled WGS sequence"/>
</dbReference>
<dbReference type="EMBL" id="WMBB01000010">
    <property type="protein sequence ID" value="MTE15571.1"/>
    <property type="molecule type" value="Genomic_DNA"/>
</dbReference>
<organism evidence="2 3">
    <name type="scientific">Nocardia aurantiaca</name>
    <dbReference type="NCBI Taxonomy" id="2675850"/>
    <lineage>
        <taxon>Bacteria</taxon>
        <taxon>Bacillati</taxon>
        <taxon>Actinomycetota</taxon>
        <taxon>Actinomycetes</taxon>
        <taxon>Mycobacteriales</taxon>
        <taxon>Nocardiaceae</taxon>
        <taxon>Nocardia</taxon>
    </lineage>
</organism>
<evidence type="ECO:0000313" key="2">
    <source>
        <dbReference type="EMBL" id="MTE15571.1"/>
    </source>
</evidence>
<reference evidence="2 3" key="1">
    <citation type="submission" date="2019-11" db="EMBL/GenBank/DDBJ databases">
        <title>Nocardia sp. nov. CT2-14 isolated from soil.</title>
        <authorList>
            <person name="Kanchanasin P."/>
            <person name="Tanasupawat S."/>
            <person name="Yuki M."/>
            <person name="Kudo T."/>
        </authorList>
    </citation>
    <scope>NUCLEOTIDE SEQUENCE [LARGE SCALE GENOMIC DNA]</scope>
    <source>
        <strain evidence="2 3">CT2-14</strain>
    </source>
</reference>
<comment type="caution">
    <text evidence="2">The sequence shown here is derived from an EMBL/GenBank/DDBJ whole genome shotgun (WGS) entry which is preliminary data.</text>
</comment>
<evidence type="ECO:0008006" key="4">
    <source>
        <dbReference type="Google" id="ProtNLM"/>
    </source>
</evidence>
<protein>
    <recommendedName>
        <fullName evidence="4">Secreted protein</fullName>
    </recommendedName>
</protein>